<gene>
    <name evidence="1" type="ORF">MC7420_6633</name>
</gene>
<name>B4W433_9CYAN</name>
<protein>
    <recommendedName>
        <fullName evidence="3">Cytotoxic translational repressor of toxin-antitoxin stability system</fullName>
    </recommendedName>
</protein>
<organism evidence="1 2">
    <name type="scientific">Coleofasciculus chthonoplastes PCC 7420</name>
    <dbReference type="NCBI Taxonomy" id="118168"/>
    <lineage>
        <taxon>Bacteria</taxon>
        <taxon>Bacillati</taxon>
        <taxon>Cyanobacteriota</taxon>
        <taxon>Cyanophyceae</taxon>
        <taxon>Coleofasciculales</taxon>
        <taxon>Coleofasciculaceae</taxon>
        <taxon>Coleofasciculus</taxon>
    </lineage>
</organism>
<reference evidence="1 2" key="1">
    <citation type="submission" date="2008-07" db="EMBL/GenBank/DDBJ databases">
        <authorList>
            <person name="Tandeau de Marsac N."/>
            <person name="Ferriera S."/>
            <person name="Johnson J."/>
            <person name="Kravitz S."/>
            <person name="Beeson K."/>
            <person name="Sutton G."/>
            <person name="Rogers Y.-H."/>
            <person name="Friedman R."/>
            <person name="Frazier M."/>
            <person name="Venter J.C."/>
        </authorList>
    </citation>
    <scope>NUCLEOTIDE SEQUENCE [LARGE SCALE GENOMIC DNA]</scope>
    <source>
        <strain evidence="1 2">PCC 7420</strain>
    </source>
</reference>
<evidence type="ECO:0000313" key="2">
    <source>
        <dbReference type="Proteomes" id="UP000003835"/>
    </source>
</evidence>
<accession>B4W433</accession>
<dbReference type="STRING" id="118168.MC7420_6633"/>
<dbReference type="AlphaFoldDB" id="B4W433"/>
<evidence type="ECO:0000313" key="1">
    <source>
        <dbReference type="EMBL" id="EDX71033.1"/>
    </source>
</evidence>
<dbReference type="HOGENOM" id="CLU_3097672_0_0_3"/>
<evidence type="ECO:0008006" key="3">
    <source>
        <dbReference type="Google" id="ProtNLM"/>
    </source>
</evidence>
<dbReference type="eggNOG" id="ENOG5032ZHU">
    <property type="taxonomic scope" value="Bacteria"/>
</dbReference>
<dbReference type="EMBL" id="DS989877">
    <property type="protein sequence ID" value="EDX71033.1"/>
    <property type="molecule type" value="Genomic_DNA"/>
</dbReference>
<keyword evidence="2" id="KW-1185">Reference proteome</keyword>
<dbReference type="Proteomes" id="UP000003835">
    <property type="component" value="Unassembled WGS sequence"/>
</dbReference>
<sequence length="51" mass="5892">MHLRSIHDLPGLHPIGSDAIFYRFTIDNYMVGIEVTGHIVKFLRVLPKPYI</sequence>
<proteinExistence type="predicted"/>